<evidence type="ECO:0000256" key="7">
    <source>
        <dbReference type="ARBA" id="ARBA00023326"/>
    </source>
</evidence>
<evidence type="ECO:0000259" key="11">
    <source>
        <dbReference type="PROSITE" id="PS51910"/>
    </source>
</evidence>
<comment type="similarity">
    <text evidence="9">Belongs to the glycosyl hydrolase 18 family.</text>
</comment>
<evidence type="ECO:0000256" key="6">
    <source>
        <dbReference type="ARBA" id="ARBA00023295"/>
    </source>
</evidence>
<gene>
    <name evidence="12" type="ORF">DOTSEDRAFT_72022</name>
</gene>
<dbReference type="Proteomes" id="UP000016933">
    <property type="component" value="Unassembled WGS sequence"/>
</dbReference>
<dbReference type="OMA" id="CPQIGAD"/>
<dbReference type="STRING" id="675120.N1PPS9"/>
<keyword evidence="4" id="KW-0146">Chitin degradation</keyword>
<dbReference type="PROSITE" id="PS01095">
    <property type="entry name" value="GH18_1"/>
    <property type="match status" value="1"/>
</dbReference>
<comment type="catalytic activity">
    <reaction evidence="1">
        <text>Random endo-hydrolysis of N-acetyl-beta-D-glucosaminide (1-&gt;4)-beta-linkages in chitin and chitodextrins.</text>
        <dbReference type="EC" id="3.2.1.14"/>
    </reaction>
</comment>
<dbReference type="PROSITE" id="PS51910">
    <property type="entry name" value="GH18_2"/>
    <property type="match status" value="1"/>
</dbReference>
<evidence type="ECO:0000256" key="4">
    <source>
        <dbReference type="ARBA" id="ARBA00023024"/>
    </source>
</evidence>
<protein>
    <recommendedName>
        <fullName evidence="2">chitinase</fullName>
        <ecNumber evidence="2">3.2.1.14</ecNumber>
    </recommendedName>
</protein>
<dbReference type="HOGENOM" id="CLU_007818_1_0_1"/>
<dbReference type="PANTHER" id="PTHR45708">
    <property type="entry name" value="ENDOCHITINASE"/>
    <property type="match status" value="1"/>
</dbReference>
<dbReference type="AlphaFoldDB" id="N1PPS9"/>
<accession>N1PPS9</accession>
<keyword evidence="13" id="KW-1185">Reference proteome</keyword>
<keyword evidence="7" id="KW-0624">Polysaccharide degradation</keyword>
<dbReference type="GO" id="GO:0006032">
    <property type="term" value="P:chitin catabolic process"/>
    <property type="evidence" value="ECO:0007669"/>
    <property type="project" value="UniProtKB-KW"/>
</dbReference>
<feature type="signal peptide" evidence="10">
    <location>
        <begin position="1"/>
        <end position="23"/>
    </location>
</feature>
<dbReference type="EMBL" id="KB446539">
    <property type="protein sequence ID" value="EME44385.1"/>
    <property type="molecule type" value="Genomic_DNA"/>
</dbReference>
<keyword evidence="5" id="KW-0119">Carbohydrate metabolism</keyword>
<evidence type="ECO:0000313" key="12">
    <source>
        <dbReference type="EMBL" id="EME44385.1"/>
    </source>
</evidence>
<dbReference type="SUPFAM" id="SSF51445">
    <property type="entry name" value="(Trans)glycosidases"/>
    <property type="match status" value="1"/>
</dbReference>
<dbReference type="EC" id="3.2.1.14" evidence="2"/>
<keyword evidence="10" id="KW-0732">Signal</keyword>
<keyword evidence="3 8" id="KW-0378">Hydrolase</keyword>
<dbReference type="InterPro" id="IPR017853">
    <property type="entry name" value="GH"/>
</dbReference>
<dbReference type="GO" id="GO:0008843">
    <property type="term" value="F:endochitinase activity"/>
    <property type="evidence" value="ECO:0007669"/>
    <property type="project" value="UniProtKB-EC"/>
</dbReference>
<evidence type="ECO:0000256" key="5">
    <source>
        <dbReference type="ARBA" id="ARBA00023277"/>
    </source>
</evidence>
<dbReference type="InterPro" id="IPR001223">
    <property type="entry name" value="Glyco_hydro18_cat"/>
</dbReference>
<reference evidence="12 13" key="2">
    <citation type="journal article" date="2012" name="PLoS Pathog.">
        <title>Diverse lifestyles and strategies of plant pathogenesis encoded in the genomes of eighteen Dothideomycetes fungi.</title>
        <authorList>
            <person name="Ohm R.A."/>
            <person name="Feau N."/>
            <person name="Henrissat B."/>
            <person name="Schoch C.L."/>
            <person name="Horwitz B.A."/>
            <person name="Barry K.W."/>
            <person name="Condon B.J."/>
            <person name="Copeland A.C."/>
            <person name="Dhillon B."/>
            <person name="Glaser F."/>
            <person name="Hesse C.N."/>
            <person name="Kosti I."/>
            <person name="LaButti K."/>
            <person name="Lindquist E.A."/>
            <person name="Lucas S."/>
            <person name="Salamov A.A."/>
            <person name="Bradshaw R.E."/>
            <person name="Ciuffetti L."/>
            <person name="Hamelin R.C."/>
            <person name="Kema G.H.J."/>
            <person name="Lawrence C."/>
            <person name="Scott J.A."/>
            <person name="Spatafora J.W."/>
            <person name="Turgeon B.G."/>
            <person name="de Wit P.J.G.M."/>
            <person name="Zhong S."/>
            <person name="Goodwin S.B."/>
            <person name="Grigoriev I.V."/>
        </authorList>
    </citation>
    <scope>NUCLEOTIDE SEQUENCE [LARGE SCALE GENOMIC DNA]</scope>
    <source>
        <strain evidence="13">NZE10 / CBS 128990</strain>
    </source>
</reference>
<evidence type="ECO:0000256" key="1">
    <source>
        <dbReference type="ARBA" id="ARBA00000822"/>
    </source>
</evidence>
<evidence type="ECO:0000256" key="3">
    <source>
        <dbReference type="ARBA" id="ARBA00022801"/>
    </source>
</evidence>
<dbReference type="Gene3D" id="3.20.20.80">
    <property type="entry name" value="Glycosidases"/>
    <property type="match status" value="1"/>
</dbReference>
<organism evidence="12 13">
    <name type="scientific">Dothistroma septosporum (strain NZE10 / CBS 128990)</name>
    <name type="common">Red band needle blight fungus</name>
    <name type="synonym">Mycosphaerella pini</name>
    <dbReference type="NCBI Taxonomy" id="675120"/>
    <lineage>
        <taxon>Eukaryota</taxon>
        <taxon>Fungi</taxon>
        <taxon>Dikarya</taxon>
        <taxon>Ascomycota</taxon>
        <taxon>Pezizomycotina</taxon>
        <taxon>Dothideomycetes</taxon>
        <taxon>Dothideomycetidae</taxon>
        <taxon>Mycosphaerellales</taxon>
        <taxon>Mycosphaerellaceae</taxon>
        <taxon>Dothistroma</taxon>
    </lineage>
</organism>
<evidence type="ECO:0000313" key="13">
    <source>
        <dbReference type="Proteomes" id="UP000016933"/>
    </source>
</evidence>
<proteinExistence type="inferred from homology"/>
<evidence type="ECO:0000256" key="8">
    <source>
        <dbReference type="RuleBase" id="RU000489"/>
    </source>
</evidence>
<sequence length="377" mass="40884">MKFTTSIGALASAAVLSAHTAFAQRFNSAQNLGVYWGQNSYGASSGGLQQMNLSTYCQNANIDIIPMAFVVNITSSPGGQPQINFANSGYQCSVFPGTALWDCPTYTAEINQCQQTYGKTILLSIGGASYREGGFSSKAVAESEAQLIWNTFGPVNSSSNALRPFGTAVVDGFDLDLEDGSNYFRAFGLKLRALMNANTSKQFYLTAAPQCPYPDANLNPLLNDPNGAVPFDALFVQYYNNAGCDLRAYNTTTGATQKSFNFQTWSNYALSSASANKACKIFLGVPGNVGGAVSGSYRTAAQLKPIINYCKSFSNFGGVTVWDASQAYSNKPFLADTKTNLKAARTTRRDEFRHVHGHVKRHWTAERVVKRDQEKSR</sequence>
<dbReference type="InterPro" id="IPR050542">
    <property type="entry name" value="Glycosyl_Hydrlase18_Chitinase"/>
</dbReference>
<dbReference type="PANTHER" id="PTHR45708:SF49">
    <property type="entry name" value="ENDOCHITINASE"/>
    <property type="match status" value="1"/>
</dbReference>
<feature type="chain" id="PRO_5004110002" description="chitinase" evidence="10">
    <location>
        <begin position="24"/>
        <end position="377"/>
    </location>
</feature>
<reference evidence="13" key="1">
    <citation type="journal article" date="2012" name="PLoS Genet.">
        <title>The genomes of the fungal plant pathogens Cladosporium fulvum and Dothistroma septosporum reveal adaptation to different hosts and lifestyles but also signatures of common ancestry.</title>
        <authorList>
            <person name="de Wit P.J.G.M."/>
            <person name="van der Burgt A."/>
            <person name="Oekmen B."/>
            <person name="Stergiopoulos I."/>
            <person name="Abd-Elsalam K.A."/>
            <person name="Aerts A.L."/>
            <person name="Bahkali A.H."/>
            <person name="Beenen H.G."/>
            <person name="Chettri P."/>
            <person name="Cox M.P."/>
            <person name="Datema E."/>
            <person name="de Vries R.P."/>
            <person name="Dhillon B."/>
            <person name="Ganley A.R."/>
            <person name="Griffiths S.A."/>
            <person name="Guo Y."/>
            <person name="Hamelin R.C."/>
            <person name="Henrissat B."/>
            <person name="Kabir M.S."/>
            <person name="Jashni M.K."/>
            <person name="Kema G."/>
            <person name="Klaubauf S."/>
            <person name="Lapidus A."/>
            <person name="Levasseur A."/>
            <person name="Lindquist E."/>
            <person name="Mehrabi R."/>
            <person name="Ohm R.A."/>
            <person name="Owen T.J."/>
            <person name="Salamov A."/>
            <person name="Schwelm A."/>
            <person name="Schijlen E."/>
            <person name="Sun H."/>
            <person name="van den Burg H.A."/>
            <person name="van Ham R.C.H.J."/>
            <person name="Zhang S."/>
            <person name="Goodwin S.B."/>
            <person name="Grigoriev I.V."/>
            <person name="Collemare J."/>
            <person name="Bradshaw R.E."/>
        </authorList>
    </citation>
    <scope>NUCLEOTIDE SEQUENCE [LARGE SCALE GENOMIC DNA]</scope>
    <source>
        <strain evidence="13">NZE10 / CBS 128990</strain>
    </source>
</reference>
<evidence type="ECO:0000256" key="10">
    <source>
        <dbReference type="SAM" id="SignalP"/>
    </source>
</evidence>
<keyword evidence="6 8" id="KW-0326">Glycosidase</keyword>
<dbReference type="eggNOG" id="KOG4701">
    <property type="taxonomic scope" value="Eukaryota"/>
</dbReference>
<dbReference type="OrthoDB" id="6020543at2759"/>
<dbReference type="Pfam" id="PF00704">
    <property type="entry name" value="Glyco_hydro_18"/>
    <property type="match status" value="1"/>
</dbReference>
<evidence type="ECO:0000256" key="2">
    <source>
        <dbReference type="ARBA" id="ARBA00012729"/>
    </source>
</evidence>
<dbReference type="GO" id="GO:0005576">
    <property type="term" value="C:extracellular region"/>
    <property type="evidence" value="ECO:0007669"/>
    <property type="project" value="TreeGrafter"/>
</dbReference>
<dbReference type="GO" id="GO:0000272">
    <property type="term" value="P:polysaccharide catabolic process"/>
    <property type="evidence" value="ECO:0007669"/>
    <property type="project" value="UniProtKB-KW"/>
</dbReference>
<evidence type="ECO:0000256" key="9">
    <source>
        <dbReference type="RuleBase" id="RU004453"/>
    </source>
</evidence>
<dbReference type="InterPro" id="IPR001579">
    <property type="entry name" value="Glyco_hydro_18_chit_AS"/>
</dbReference>
<feature type="domain" description="GH18" evidence="11">
    <location>
        <begin position="30"/>
        <end position="344"/>
    </location>
</feature>
<name>N1PPS9_DOTSN</name>